<dbReference type="Proteomes" id="UP001060215">
    <property type="component" value="Chromosome 5"/>
</dbReference>
<gene>
    <name evidence="1" type="ORF">LOK49_LG06G02889</name>
</gene>
<reference evidence="1 2" key="1">
    <citation type="journal article" date="2022" name="Plant J.">
        <title>Chromosome-level genome of Camellia lanceoleosa provides a valuable resource for understanding genome evolution and self-incompatibility.</title>
        <authorList>
            <person name="Gong W."/>
            <person name="Xiao S."/>
            <person name="Wang L."/>
            <person name="Liao Z."/>
            <person name="Chang Y."/>
            <person name="Mo W."/>
            <person name="Hu G."/>
            <person name="Li W."/>
            <person name="Zhao G."/>
            <person name="Zhu H."/>
            <person name="Hu X."/>
            <person name="Ji K."/>
            <person name="Xiang X."/>
            <person name="Song Q."/>
            <person name="Yuan D."/>
            <person name="Jin S."/>
            <person name="Zhang L."/>
        </authorList>
    </citation>
    <scope>NUCLEOTIDE SEQUENCE [LARGE SCALE GENOMIC DNA]</scope>
    <source>
        <strain evidence="1">SQ_2022a</strain>
    </source>
</reference>
<organism evidence="1 2">
    <name type="scientific">Camellia lanceoleosa</name>
    <dbReference type="NCBI Taxonomy" id="1840588"/>
    <lineage>
        <taxon>Eukaryota</taxon>
        <taxon>Viridiplantae</taxon>
        <taxon>Streptophyta</taxon>
        <taxon>Embryophyta</taxon>
        <taxon>Tracheophyta</taxon>
        <taxon>Spermatophyta</taxon>
        <taxon>Magnoliopsida</taxon>
        <taxon>eudicotyledons</taxon>
        <taxon>Gunneridae</taxon>
        <taxon>Pentapetalae</taxon>
        <taxon>asterids</taxon>
        <taxon>Ericales</taxon>
        <taxon>Theaceae</taxon>
        <taxon>Camellia</taxon>
    </lineage>
</organism>
<comment type="caution">
    <text evidence="1">The sequence shown here is derived from an EMBL/GenBank/DDBJ whole genome shotgun (WGS) entry which is preliminary data.</text>
</comment>
<evidence type="ECO:0000313" key="1">
    <source>
        <dbReference type="EMBL" id="KAI8011423.1"/>
    </source>
</evidence>
<name>A0ACC0HET5_9ERIC</name>
<proteinExistence type="predicted"/>
<keyword evidence="2" id="KW-1185">Reference proteome</keyword>
<dbReference type="EMBL" id="CM045762">
    <property type="protein sequence ID" value="KAI8011423.1"/>
    <property type="molecule type" value="Genomic_DNA"/>
</dbReference>
<accession>A0ACC0HET5</accession>
<sequence length="304" mass="34544">MFATPRLDAYLEQAKSFDEDPSKPLPSVDEDEKQELTADPLASIVGALSYYIQTTIHILGYLFEGHGWPSSTISETPPKDNADRAMLIDTLQDWKTERHKEIIKSGTVESTPGVLRLMDEAKAVTCVQNFKLMGFCLFQTTCVQNAVCIQNVSYVQNVLDPLIPALLADKKRKFIFAFFQQWWRDQSKAVQSITKQFVSTSQLELINGAYCMDNEAASYYIDKIDQTTLGHWFIKEKFVVTPRVGWQIDPFGHSAVQAYLLGQRLDLTLFSSAKLTTKTEISEKMRRALRLSGRALRVLVHLHR</sequence>
<protein>
    <submittedName>
        <fullName evidence="1">Alpha-mannosidase</fullName>
    </submittedName>
</protein>
<evidence type="ECO:0000313" key="2">
    <source>
        <dbReference type="Proteomes" id="UP001060215"/>
    </source>
</evidence>